<protein>
    <submittedName>
        <fullName evidence="1">Uncharacterized protein</fullName>
    </submittedName>
</protein>
<dbReference type="STRING" id="3476.A0A2P5A7M9"/>
<evidence type="ECO:0000313" key="2">
    <source>
        <dbReference type="Proteomes" id="UP000237105"/>
    </source>
</evidence>
<dbReference type="Pfam" id="PF03140">
    <property type="entry name" value="DUF247"/>
    <property type="match status" value="1"/>
</dbReference>
<evidence type="ECO:0000313" key="1">
    <source>
        <dbReference type="EMBL" id="PON32537.1"/>
    </source>
</evidence>
<reference evidence="2" key="1">
    <citation type="submission" date="2016-06" db="EMBL/GenBank/DDBJ databases">
        <title>Parallel loss of symbiosis genes in relatives of nitrogen-fixing non-legume Parasponia.</title>
        <authorList>
            <person name="Van Velzen R."/>
            <person name="Holmer R."/>
            <person name="Bu F."/>
            <person name="Rutten L."/>
            <person name="Van Zeijl A."/>
            <person name="Liu W."/>
            <person name="Santuari L."/>
            <person name="Cao Q."/>
            <person name="Sharma T."/>
            <person name="Shen D."/>
            <person name="Roswanjaya Y."/>
            <person name="Wardhani T."/>
            <person name="Kalhor M.S."/>
            <person name="Jansen J."/>
            <person name="Van den Hoogen J."/>
            <person name="Gungor B."/>
            <person name="Hartog M."/>
            <person name="Hontelez J."/>
            <person name="Verver J."/>
            <person name="Yang W.-C."/>
            <person name="Schijlen E."/>
            <person name="Repin R."/>
            <person name="Schilthuizen M."/>
            <person name="Schranz E."/>
            <person name="Heidstra R."/>
            <person name="Miyata K."/>
            <person name="Fedorova E."/>
            <person name="Kohlen W."/>
            <person name="Bisseling T."/>
            <person name="Smit S."/>
            <person name="Geurts R."/>
        </authorList>
    </citation>
    <scope>NUCLEOTIDE SEQUENCE [LARGE SCALE GENOMIC DNA]</scope>
    <source>
        <strain evidence="2">cv. WU1-14</strain>
    </source>
</reference>
<sequence length="126" mass="14927">MEEHKKRYLSAYLERTNVGLEYYLNIIKRKEAQLRSCYEELIRFSSDEFVNIVLVDAAFLIELLLRSCFPRIQDEADRIFSIQKGFHSLLMMVRGFQSLSFLMTSSKSMFAPREQKTLWTESLVIE</sequence>
<dbReference type="EMBL" id="JXTB01000806">
    <property type="protein sequence ID" value="PON32537.1"/>
    <property type="molecule type" value="Genomic_DNA"/>
</dbReference>
<dbReference type="PANTHER" id="PTHR31170:SF25">
    <property type="entry name" value="BNAA09G04570D PROTEIN"/>
    <property type="match status" value="1"/>
</dbReference>
<name>A0A2P5A7M9_PARAD</name>
<keyword evidence="2" id="KW-1185">Reference proteome</keyword>
<dbReference type="InterPro" id="IPR004158">
    <property type="entry name" value="DUF247_pln"/>
</dbReference>
<dbReference type="Proteomes" id="UP000237105">
    <property type="component" value="Unassembled WGS sequence"/>
</dbReference>
<dbReference type="OrthoDB" id="1385425at2759"/>
<comment type="caution">
    <text evidence="1">The sequence shown here is derived from an EMBL/GenBank/DDBJ whole genome shotgun (WGS) entry which is preliminary data.</text>
</comment>
<accession>A0A2P5A7M9</accession>
<gene>
    <name evidence="1" type="ORF">PanWU01x14_360450</name>
</gene>
<proteinExistence type="predicted"/>
<organism evidence="1 2">
    <name type="scientific">Parasponia andersonii</name>
    <name type="common">Sponia andersonii</name>
    <dbReference type="NCBI Taxonomy" id="3476"/>
    <lineage>
        <taxon>Eukaryota</taxon>
        <taxon>Viridiplantae</taxon>
        <taxon>Streptophyta</taxon>
        <taxon>Embryophyta</taxon>
        <taxon>Tracheophyta</taxon>
        <taxon>Spermatophyta</taxon>
        <taxon>Magnoliopsida</taxon>
        <taxon>eudicotyledons</taxon>
        <taxon>Gunneridae</taxon>
        <taxon>Pentapetalae</taxon>
        <taxon>rosids</taxon>
        <taxon>fabids</taxon>
        <taxon>Rosales</taxon>
        <taxon>Cannabaceae</taxon>
        <taxon>Parasponia</taxon>
    </lineage>
</organism>
<dbReference type="PANTHER" id="PTHR31170">
    <property type="entry name" value="BNAC04G53230D PROTEIN"/>
    <property type="match status" value="1"/>
</dbReference>
<dbReference type="AlphaFoldDB" id="A0A2P5A7M9"/>